<dbReference type="PRINTS" id="PR00039">
    <property type="entry name" value="HTHLYSR"/>
</dbReference>
<evidence type="ECO:0000313" key="6">
    <source>
        <dbReference type="EMBL" id="QEA37719.1"/>
    </source>
</evidence>
<proteinExistence type="inferred from homology"/>
<dbReference type="PANTHER" id="PTHR30537:SF74">
    <property type="entry name" value="HTH-TYPE TRANSCRIPTIONAL REGULATOR TRPI"/>
    <property type="match status" value="1"/>
</dbReference>
<keyword evidence="3" id="KW-0238">DNA-binding</keyword>
<dbReference type="CDD" id="cd08432">
    <property type="entry name" value="PBP2_GcdR_TrpI_HvrB_AmpR_like"/>
    <property type="match status" value="1"/>
</dbReference>
<dbReference type="EMBL" id="CP042382">
    <property type="protein sequence ID" value="QEA37719.1"/>
    <property type="molecule type" value="Genomic_DNA"/>
</dbReference>
<reference evidence="6 7" key="1">
    <citation type="submission" date="2019-06" db="EMBL/GenBank/DDBJ databases">
        <title>Genome analyses of bacteria isolated from kimchi.</title>
        <authorList>
            <person name="Lee S."/>
            <person name="Ahn S."/>
            <person name="Roh S."/>
        </authorList>
    </citation>
    <scope>NUCLEOTIDE SEQUENCE [LARGE SCALE GENOMIC DNA]</scope>
    <source>
        <strain evidence="6 7">CBA4606</strain>
    </source>
</reference>
<dbReference type="Pfam" id="PF03466">
    <property type="entry name" value="LysR_substrate"/>
    <property type="match status" value="1"/>
</dbReference>
<protein>
    <submittedName>
        <fullName evidence="6">Transcriptional regulator GcvA</fullName>
    </submittedName>
</protein>
<dbReference type="SUPFAM" id="SSF53850">
    <property type="entry name" value="Periplasmic binding protein-like II"/>
    <property type="match status" value="1"/>
</dbReference>
<feature type="domain" description="HTH lysR-type" evidence="5">
    <location>
        <begin position="6"/>
        <end position="63"/>
    </location>
</feature>
<dbReference type="SUPFAM" id="SSF46785">
    <property type="entry name" value="Winged helix' DNA-binding domain"/>
    <property type="match status" value="1"/>
</dbReference>
<dbReference type="FunFam" id="3.40.190.10:FF:000017">
    <property type="entry name" value="Glycine cleavage system transcriptional activator"/>
    <property type="match status" value="1"/>
</dbReference>
<dbReference type="NCBIfam" id="NF008352">
    <property type="entry name" value="PRK11139.1"/>
    <property type="match status" value="1"/>
</dbReference>
<keyword evidence="7" id="KW-1185">Reference proteome</keyword>
<dbReference type="GO" id="GO:0003700">
    <property type="term" value="F:DNA-binding transcription factor activity"/>
    <property type="evidence" value="ECO:0007669"/>
    <property type="project" value="InterPro"/>
</dbReference>
<evidence type="ECO:0000256" key="4">
    <source>
        <dbReference type="ARBA" id="ARBA00023163"/>
    </source>
</evidence>
<dbReference type="GO" id="GO:0043565">
    <property type="term" value="F:sequence-specific DNA binding"/>
    <property type="evidence" value="ECO:0007669"/>
    <property type="project" value="TreeGrafter"/>
</dbReference>
<evidence type="ECO:0000256" key="1">
    <source>
        <dbReference type="ARBA" id="ARBA00009437"/>
    </source>
</evidence>
<evidence type="ECO:0000256" key="3">
    <source>
        <dbReference type="ARBA" id="ARBA00023125"/>
    </source>
</evidence>
<dbReference type="KEGG" id="paur:FGL86_00645"/>
<dbReference type="Proteomes" id="UP000321272">
    <property type="component" value="Chromosome"/>
</dbReference>
<dbReference type="PROSITE" id="PS50931">
    <property type="entry name" value="HTH_LYSR"/>
    <property type="match status" value="1"/>
</dbReference>
<accession>A0A5B8SKU4</accession>
<dbReference type="FunFam" id="1.10.10.10:FF:000038">
    <property type="entry name" value="Glycine cleavage system transcriptional activator"/>
    <property type="match status" value="1"/>
</dbReference>
<dbReference type="InterPro" id="IPR036388">
    <property type="entry name" value="WH-like_DNA-bd_sf"/>
</dbReference>
<dbReference type="PANTHER" id="PTHR30537">
    <property type="entry name" value="HTH-TYPE TRANSCRIPTIONAL REGULATOR"/>
    <property type="match status" value="1"/>
</dbReference>
<name>A0A5B8SKU4_9GAMM</name>
<comment type="similarity">
    <text evidence="1">Belongs to the LysR transcriptional regulatory family.</text>
</comment>
<organism evidence="6 7">
    <name type="scientific">Pistricoccus aurantiacus</name>
    <dbReference type="NCBI Taxonomy" id="1883414"/>
    <lineage>
        <taxon>Bacteria</taxon>
        <taxon>Pseudomonadati</taxon>
        <taxon>Pseudomonadota</taxon>
        <taxon>Gammaproteobacteria</taxon>
        <taxon>Oceanospirillales</taxon>
        <taxon>Halomonadaceae</taxon>
        <taxon>Pistricoccus</taxon>
    </lineage>
</organism>
<dbReference type="AlphaFoldDB" id="A0A5B8SKU4"/>
<evidence type="ECO:0000256" key="2">
    <source>
        <dbReference type="ARBA" id="ARBA00023015"/>
    </source>
</evidence>
<dbReference type="RefSeq" id="WP_147182787.1">
    <property type="nucleotide sequence ID" value="NZ_CP042382.1"/>
</dbReference>
<dbReference type="Gene3D" id="1.10.10.10">
    <property type="entry name" value="Winged helix-like DNA-binding domain superfamily/Winged helix DNA-binding domain"/>
    <property type="match status" value="1"/>
</dbReference>
<dbReference type="Pfam" id="PF00126">
    <property type="entry name" value="HTH_1"/>
    <property type="match status" value="1"/>
</dbReference>
<dbReference type="InterPro" id="IPR005119">
    <property type="entry name" value="LysR_subst-bd"/>
</dbReference>
<evidence type="ECO:0000313" key="7">
    <source>
        <dbReference type="Proteomes" id="UP000321272"/>
    </source>
</evidence>
<evidence type="ECO:0000259" key="5">
    <source>
        <dbReference type="PROSITE" id="PS50931"/>
    </source>
</evidence>
<dbReference type="InterPro" id="IPR058163">
    <property type="entry name" value="LysR-type_TF_proteobact-type"/>
</dbReference>
<sequence>MKKRLPPLNWLRSFEAAARHLSFTRAASELHLTQAAISQQIKGLESQLGTPLFKRLPRGLALSDAGLAYLPAIHEAIERLSAATDDIFGQGRPKLITVRVNLVFFTSWLAPRLERFRALHPNIGLRFTSNIWAGEGYKDADMEIRYGQGSWPGMTSERLTWDELFPVCSPSLYTGEAPPDSLETLANHTLLHVIGYEEGWGYWLKKTGLSHLDTAQGLQFDTLIAALEVAAQGLGFALGRSSLVEGMIASGRLIAPFTPRIATSEAFHLVYPDRPYLHPHAELFRAWLLQETENQFSDSNS</sequence>
<dbReference type="Gene3D" id="3.40.190.10">
    <property type="entry name" value="Periplasmic binding protein-like II"/>
    <property type="match status" value="2"/>
</dbReference>
<keyword evidence="4" id="KW-0804">Transcription</keyword>
<dbReference type="GO" id="GO:0006351">
    <property type="term" value="P:DNA-templated transcription"/>
    <property type="evidence" value="ECO:0007669"/>
    <property type="project" value="TreeGrafter"/>
</dbReference>
<keyword evidence="2" id="KW-0805">Transcription regulation</keyword>
<dbReference type="InterPro" id="IPR036390">
    <property type="entry name" value="WH_DNA-bd_sf"/>
</dbReference>
<gene>
    <name evidence="6" type="primary">gcvA</name>
    <name evidence="6" type="ORF">FGL86_00645</name>
</gene>
<dbReference type="OrthoDB" id="6787458at2"/>
<dbReference type="InterPro" id="IPR000847">
    <property type="entry name" value="LysR_HTH_N"/>
</dbReference>